<organism evidence="16 17">
    <name type="scientific">Dictyostelium firmibasis</name>
    <dbReference type="NCBI Taxonomy" id="79012"/>
    <lineage>
        <taxon>Eukaryota</taxon>
        <taxon>Amoebozoa</taxon>
        <taxon>Evosea</taxon>
        <taxon>Eumycetozoa</taxon>
        <taxon>Dictyostelia</taxon>
        <taxon>Dictyosteliales</taxon>
        <taxon>Dictyosteliaceae</taxon>
        <taxon>Dictyostelium</taxon>
    </lineage>
</organism>
<dbReference type="SMART" id="SM00651">
    <property type="entry name" value="Sm"/>
    <property type="match status" value="1"/>
</dbReference>
<feature type="domain" description="Sm" evidence="15">
    <location>
        <begin position="495"/>
        <end position="568"/>
    </location>
</feature>
<feature type="domain" description="A to I editase" evidence="14">
    <location>
        <begin position="60"/>
        <end position="479"/>
    </location>
</feature>
<comment type="similarity">
    <text evidence="8">Belongs to the ADAT1 family.</text>
</comment>
<dbReference type="InterPro" id="IPR010920">
    <property type="entry name" value="LSM_dom_sf"/>
</dbReference>
<evidence type="ECO:0000313" key="17">
    <source>
        <dbReference type="Proteomes" id="UP001344447"/>
    </source>
</evidence>
<dbReference type="PANTHER" id="PTHR46516:SF1">
    <property type="entry name" value="TRNA-SPECIFIC ADENOSINE DEAMINASE 1"/>
    <property type="match status" value="1"/>
</dbReference>
<comment type="cofactor">
    <cofactor evidence="6">
        <name>1D-myo-inositol hexakisphosphate</name>
        <dbReference type="ChEBI" id="CHEBI:58130"/>
    </cofactor>
</comment>
<dbReference type="GO" id="GO:0000398">
    <property type="term" value="P:mRNA splicing, via spliceosome"/>
    <property type="evidence" value="ECO:0007669"/>
    <property type="project" value="InterPro"/>
</dbReference>
<evidence type="ECO:0000256" key="1">
    <source>
        <dbReference type="ARBA" id="ARBA00022694"/>
    </source>
</evidence>
<evidence type="ECO:0000259" key="15">
    <source>
        <dbReference type="PROSITE" id="PS52002"/>
    </source>
</evidence>
<dbReference type="PROSITE" id="PS52002">
    <property type="entry name" value="SM"/>
    <property type="match status" value="1"/>
</dbReference>
<dbReference type="SMART" id="SM00552">
    <property type="entry name" value="ADEAMc"/>
    <property type="match status" value="1"/>
</dbReference>
<dbReference type="PROSITE" id="PS50141">
    <property type="entry name" value="A_DEAMIN_EDITASE"/>
    <property type="match status" value="1"/>
</dbReference>
<dbReference type="AlphaFoldDB" id="A0AAN7U126"/>
<dbReference type="Pfam" id="PF01423">
    <property type="entry name" value="LSM"/>
    <property type="match status" value="1"/>
</dbReference>
<dbReference type="Pfam" id="PF02137">
    <property type="entry name" value="A_deamin"/>
    <property type="match status" value="1"/>
</dbReference>
<comment type="caution">
    <text evidence="16">The sequence shown here is derived from an EMBL/GenBank/DDBJ whole genome shotgun (WGS) entry which is preliminary data.</text>
</comment>
<dbReference type="SUPFAM" id="SSF50182">
    <property type="entry name" value="Sm-like ribonucleoproteins"/>
    <property type="match status" value="1"/>
</dbReference>
<protein>
    <recommendedName>
        <fullName evidence="10">tRNA-specific adenosine deaminase 1</fullName>
        <ecNumber evidence="9">3.5.4.34</ecNumber>
    </recommendedName>
    <alternativeName>
        <fullName evidence="5">Sm protein F</fullName>
    </alternativeName>
    <alternativeName>
        <fullName evidence="11">tRNA-specific adenosine-37 deaminase</fullName>
    </alternativeName>
</protein>
<evidence type="ECO:0000256" key="6">
    <source>
        <dbReference type="ARBA" id="ARBA00037026"/>
    </source>
</evidence>
<dbReference type="GO" id="GO:0043829">
    <property type="term" value="F:tRNA-specific adenosine-37 deaminase activity"/>
    <property type="evidence" value="ECO:0007669"/>
    <property type="project" value="UniProtKB-EC"/>
</dbReference>
<dbReference type="Proteomes" id="UP001344447">
    <property type="component" value="Unassembled WGS sequence"/>
</dbReference>
<evidence type="ECO:0000256" key="2">
    <source>
        <dbReference type="ARBA" id="ARBA00022723"/>
    </source>
</evidence>
<reference evidence="16 17" key="1">
    <citation type="submission" date="2023-11" db="EMBL/GenBank/DDBJ databases">
        <title>Dfirmibasis_genome.</title>
        <authorList>
            <person name="Edelbroek B."/>
            <person name="Kjellin J."/>
            <person name="Jerlstrom-Hultqvist J."/>
            <person name="Soderbom F."/>
        </authorList>
    </citation>
    <scope>NUCLEOTIDE SEQUENCE [LARGE SCALE GENOMIC DNA]</scope>
    <source>
        <strain evidence="16 17">TNS-C-14</strain>
    </source>
</reference>
<dbReference type="GO" id="GO:0046872">
    <property type="term" value="F:metal ion binding"/>
    <property type="evidence" value="ECO:0007669"/>
    <property type="project" value="UniProtKB-KW"/>
</dbReference>
<evidence type="ECO:0000256" key="12">
    <source>
        <dbReference type="ARBA" id="ARBA00047635"/>
    </source>
</evidence>
<evidence type="ECO:0000256" key="7">
    <source>
        <dbReference type="ARBA" id="ARBA00037784"/>
    </source>
</evidence>
<proteinExistence type="inferred from homology"/>
<dbReference type="CDD" id="cd01722">
    <property type="entry name" value="Sm_F"/>
    <property type="match status" value="1"/>
</dbReference>
<evidence type="ECO:0000313" key="16">
    <source>
        <dbReference type="EMBL" id="KAK5582872.1"/>
    </source>
</evidence>
<feature type="compositionally biased region" description="Basic and acidic residues" evidence="13">
    <location>
        <begin position="157"/>
        <end position="177"/>
    </location>
</feature>
<keyword evidence="1" id="KW-0819">tRNA processing</keyword>
<dbReference type="EC" id="3.5.4.34" evidence="9"/>
<dbReference type="PANTHER" id="PTHR46516">
    <property type="entry name" value="TRNA-SPECIFIC ADENOSINE DEAMINASE 1"/>
    <property type="match status" value="1"/>
</dbReference>
<evidence type="ECO:0000256" key="3">
    <source>
        <dbReference type="ARBA" id="ARBA00022801"/>
    </source>
</evidence>
<dbReference type="EMBL" id="JAVFKY010000001">
    <property type="protein sequence ID" value="KAK5582872.1"/>
    <property type="molecule type" value="Genomic_DNA"/>
</dbReference>
<sequence>MSWKSDKQFSDKICSFSHDFFNKKLIKKGKPIPGEWTVLATLVLVIENSSSSYEIKQVLSLGTGNRCLGKSSLSSQGDVLNDSHAEIICKRSFQKFCYNEILNLLQSKDYNSVLFNIENNNNNNNLPIISLKKGHSLHFYVNQTPCGDCSIFPVKKETQPEKKEDEKEKKIEEKDNKDEDEESKRKLKKIKENDCNQFDDIQRTGAKTVFGEPEDKKLVGIDYHQVGVLRVKPGRGDPTVSMSCSDKIARWNVLGIQGSLLSHFFNDPIFLSSITIGDLFNHSSIYRGLIGRLLPTATEKETTESITTTISETTPSDILPHFKLKSDLEIYSTNIQFPFSKLLLETGQSSDEQNKSTSSGLAISFSYPNHHEVTIAINGKKMGTNQKNFNAISQRSSICKLNLFKLFHHLLLIIKNKNNVDKENEKNGENQENNSIDSLLKSDYYSCKHLSKKYYQEYNKLKEFKFKNWITNSPDLENFTLNNQTIENNKIEALAPKPFLYGLKGKKIAVRLKWGGMEYRGILASVDSYMNLQLAATEEWIDGANKGPLGEVLIRCNNVLFVRGIEDEQQE</sequence>
<dbReference type="GO" id="GO:0008033">
    <property type="term" value="P:tRNA processing"/>
    <property type="evidence" value="ECO:0007669"/>
    <property type="project" value="UniProtKB-KW"/>
</dbReference>
<gene>
    <name evidence="16" type="ORF">RB653_004461</name>
</gene>
<evidence type="ECO:0000256" key="5">
    <source>
        <dbReference type="ARBA" id="ARBA00030144"/>
    </source>
</evidence>
<keyword evidence="4" id="KW-0862">Zinc</keyword>
<evidence type="ECO:0000256" key="8">
    <source>
        <dbReference type="ARBA" id="ARBA00038326"/>
    </source>
</evidence>
<evidence type="ECO:0000259" key="14">
    <source>
        <dbReference type="PROSITE" id="PS50141"/>
    </source>
</evidence>
<evidence type="ECO:0000256" key="9">
    <source>
        <dbReference type="ARBA" id="ARBA00038940"/>
    </source>
</evidence>
<dbReference type="GO" id="GO:0005681">
    <property type="term" value="C:spliceosomal complex"/>
    <property type="evidence" value="ECO:0007669"/>
    <property type="project" value="InterPro"/>
</dbReference>
<evidence type="ECO:0000256" key="11">
    <source>
        <dbReference type="ARBA" id="ARBA00041760"/>
    </source>
</evidence>
<dbReference type="InterPro" id="IPR047575">
    <property type="entry name" value="Sm"/>
</dbReference>
<keyword evidence="17" id="KW-1185">Reference proteome</keyword>
<keyword evidence="3" id="KW-0378">Hydrolase</keyword>
<dbReference type="Gene3D" id="2.30.30.100">
    <property type="match status" value="1"/>
</dbReference>
<name>A0AAN7U126_9MYCE</name>
<dbReference type="InterPro" id="IPR002466">
    <property type="entry name" value="A_deamin"/>
</dbReference>
<evidence type="ECO:0000256" key="13">
    <source>
        <dbReference type="SAM" id="MobiDB-lite"/>
    </source>
</evidence>
<evidence type="ECO:0000256" key="4">
    <source>
        <dbReference type="ARBA" id="ARBA00022833"/>
    </source>
</evidence>
<comment type="function">
    <text evidence="7">Specifically deaminates adenosine-37 to inosine in tRNA-Ala.</text>
</comment>
<feature type="region of interest" description="Disordered" evidence="13">
    <location>
        <begin position="157"/>
        <end position="185"/>
    </location>
</feature>
<accession>A0AAN7U126</accession>
<dbReference type="InterPro" id="IPR001163">
    <property type="entry name" value="Sm_dom_euk/arc"/>
</dbReference>
<evidence type="ECO:0000256" key="10">
    <source>
        <dbReference type="ARBA" id="ARBA00040502"/>
    </source>
</evidence>
<keyword evidence="2" id="KW-0479">Metal-binding</keyword>
<comment type="catalytic activity">
    <reaction evidence="12">
        <text>adenosine(37) in tRNA(Ala) + H2O + H(+) = inosine(37) in tRNA(Ala) + NH4(+)</text>
        <dbReference type="Rhea" id="RHEA:50968"/>
        <dbReference type="Rhea" id="RHEA-COMP:12855"/>
        <dbReference type="Rhea" id="RHEA-COMP:12856"/>
        <dbReference type="ChEBI" id="CHEBI:15377"/>
        <dbReference type="ChEBI" id="CHEBI:15378"/>
        <dbReference type="ChEBI" id="CHEBI:28938"/>
        <dbReference type="ChEBI" id="CHEBI:74411"/>
        <dbReference type="ChEBI" id="CHEBI:82852"/>
        <dbReference type="EC" id="3.5.4.34"/>
    </reaction>
</comment>
<dbReference type="GO" id="GO:0003723">
    <property type="term" value="F:RNA binding"/>
    <property type="evidence" value="ECO:0007669"/>
    <property type="project" value="InterPro"/>
</dbReference>
<dbReference type="InterPro" id="IPR034100">
    <property type="entry name" value="Sm_F"/>
</dbReference>